<sequence>MGYIERPRRVVRPAQDLHTTAGPEPGLAGPARVPGRLADRLRNRSPELLKAVSRLDAGLDDTARRQLADWIREHYEAEHHTAPVGYVAKCWLGPPYVDHVLDLFGTILTHYTPGDVMPSPYGEARMLARNASYACVEVYSDGLVLPVLTNGSVVRPGGRSENQQ</sequence>
<dbReference type="EMBL" id="CP108057">
    <property type="protein sequence ID" value="WUO45134.1"/>
    <property type="molecule type" value="Genomic_DNA"/>
</dbReference>
<evidence type="ECO:0000313" key="2">
    <source>
        <dbReference type="EMBL" id="WUO45134.1"/>
    </source>
</evidence>
<protein>
    <submittedName>
        <fullName evidence="2">Uncharacterized protein</fullName>
    </submittedName>
</protein>
<accession>A0ABZ1RGI8</accession>
<dbReference type="RefSeq" id="WP_073798598.1">
    <property type="nucleotide sequence ID" value="NZ_CP108057.1"/>
</dbReference>
<dbReference type="Proteomes" id="UP001432075">
    <property type="component" value="Chromosome"/>
</dbReference>
<feature type="region of interest" description="Disordered" evidence="1">
    <location>
        <begin position="12"/>
        <end position="32"/>
    </location>
</feature>
<gene>
    <name evidence="2" type="ORF">OHU17_04490</name>
</gene>
<keyword evidence="3" id="KW-1185">Reference proteome</keyword>
<proteinExistence type="predicted"/>
<reference evidence="2" key="1">
    <citation type="submission" date="2022-10" db="EMBL/GenBank/DDBJ databases">
        <title>The complete genomes of actinobacterial strains from the NBC collection.</title>
        <authorList>
            <person name="Joergensen T.S."/>
            <person name="Alvarez Arevalo M."/>
            <person name="Sterndorff E.B."/>
            <person name="Faurdal D."/>
            <person name="Vuksanovic O."/>
            <person name="Mourched A.-S."/>
            <person name="Charusanti P."/>
            <person name="Shaw S."/>
            <person name="Blin K."/>
            <person name="Weber T."/>
        </authorList>
    </citation>
    <scope>NUCLEOTIDE SEQUENCE</scope>
    <source>
        <strain evidence="2">NBC_00283</strain>
    </source>
</reference>
<organism evidence="2 3">
    <name type="scientific">Streptomyces goshikiensis</name>
    <dbReference type="NCBI Taxonomy" id="1942"/>
    <lineage>
        <taxon>Bacteria</taxon>
        <taxon>Bacillati</taxon>
        <taxon>Actinomycetota</taxon>
        <taxon>Actinomycetes</taxon>
        <taxon>Kitasatosporales</taxon>
        <taxon>Streptomycetaceae</taxon>
        <taxon>Streptomyces</taxon>
    </lineage>
</organism>
<evidence type="ECO:0000313" key="3">
    <source>
        <dbReference type="Proteomes" id="UP001432075"/>
    </source>
</evidence>
<evidence type="ECO:0000256" key="1">
    <source>
        <dbReference type="SAM" id="MobiDB-lite"/>
    </source>
</evidence>
<name>A0ABZ1RGI8_9ACTN</name>